<dbReference type="GO" id="GO:0003865">
    <property type="term" value="F:3-oxo-5-alpha-steroid 4-dehydrogenase activity"/>
    <property type="evidence" value="ECO:0007669"/>
    <property type="project" value="TreeGrafter"/>
</dbReference>
<dbReference type="PANTHER" id="PTHR14624">
    <property type="entry name" value="DFG10 PROTEIN"/>
    <property type="match status" value="1"/>
</dbReference>
<evidence type="ECO:0000313" key="8">
    <source>
        <dbReference type="Proteomes" id="UP000800097"/>
    </source>
</evidence>
<proteinExistence type="inferred from homology"/>
<dbReference type="Proteomes" id="UP000800097">
    <property type="component" value="Unassembled WGS sequence"/>
</dbReference>
<organism evidence="7 8">
    <name type="scientific">Westerdykella ornata</name>
    <dbReference type="NCBI Taxonomy" id="318751"/>
    <lineage>
        <taxon>Eukaryota</taxon>
        <taxon>Fungi</taxon>
        <taxon>Dikarya</taxon>
        <taxon>Ascomycota</taxon>
        <taxon>Pezizomycotina</taxon>
        <taxon>Dothideomycetes</taxon>
        <taxon>Pleosporomycetidae</taxon>
        <taxon>Pleosporales</taxon>
        <taxon>Sporormiaceae</taxon>
        <taxon>Westerdykella</taxon>
    </lineage>
</organism>
<comment type="similarity">
    <text evidence="5">Belongs to the steroid 5-alpha reductase family. Polyprenal reductase subfamily.</text>
</comment>
<dbReference type="OrthoDB" id="541710at2759"/>
<keyword evidence="8" id="KW-1185">Reference proteome</keyword>
<dbReference type="PANTHER" id="PTHR14624:SF0">
    <property type="entry name" value="POLYPRENOL REDUCTASE"/>
    <property type="match status" value="1"/>
</dbReference>
<feature type="transmembrane region" description="Helical" evidence="5">
    <location>
        <begin position="152"/>
        <end position="172"/>
    </location>
</feature>
<feature type="transmembrane region" description="Helical" evidence="5">
    <location>
        <begin position="98"/>
        <end position="131"/>
    </location>
</feature>
<feature type="transmembrane region" description="Helical" evidence="5">
    <location>
        <begin position="226"/>
        <end position="250"/>
    </location>
</feature>
<evidence type="ECO:0000256" key="4">
    <source>
        <dbReference type="ARBA" id="ARBA00023136"/>
    </source>
</evidence>
<dbReference type="GO" id="GO:0160198">
    <property type="term" value="F:polyprenal reductase activity"/>
    <property type="evidence" value="ECO:0007669"/>
    <property type="project" value="UniProtKB-EC"/>
</dbReference>
<dbReference type="InterPro" id="IPR039698">
    <property type="entry name" value="Dfg10/SRD5A3"/>
</dbReference>
<evidence type="ECO:0000256" key="2">
    <source>
        <dbReference type="ARBA" id="ARBA00022692"/>
    </source>
</evidence>
<feature type="transmembrane region" description="Helical" evidence="5">
    <location>
        <begin position="184"/>
        <end position="205"/>
    </location>
</feature>
<evidence type="ECO:0000256" key="1">
    <source>
        <dbReference type="ARBA" id="ARBA00004127"/>
    </source>
</evidence>
<dbReference type="GO" id="GO:0005789">
    <property type="term" value="C:endoplasmic reticulum membrane"/>
    <property type="evidence" value="ECO:0007669"/>
    <property type="project" value="UniProtKB-SubCell"/>
</dbReference>
<reference evidence="7" key="1">
    <citation type="journal article" date="2020" name="Stud. Mycol.">
        <title>101 Dothideomycetes genomes: a test case for predicting lifestyles and emergence of pathogens.</title>
        <authorList>
            <person name="Haridas S."/>
            <person name="Albert R."/>
            <person name="Binder M."/>
            <person name="Bloem J."/>
            <person name="Labutti K."/>
            <person name="Salamov A."/>
            <person name="Andreopoulos B."/>
            <person name="Baker S."/>
            <person name="Barry K."/>
            <person name="Bills G."/>
            <person name="Bluhm B."/>
            <person name="Cannon C."/>
            <person name="Castanera R."/>
            <person name="Culley D."/>
            <person name="Daum C."/>
            <person name="Ezra D."/>
            <person name="Gonzalez J."/>
            <person name="Henrissat B."/>
            <person name="Kuo A."/>
            <person name="Liang C."/>
            <person name="Lipzen A."/>
            <person name="Lutzoni F."/>
            <person name="Magnuson J."/>
            <person name="Mondo S."/>
            <person name="Nolan M."/>
            <person name="Ohm R."/>
            <person name="Pangilinan J."/>
            <person name="Park H.-J."/>
            <person name="Ramirez L."/>
            <person name="Alfaro M."/>
            <person name="Sun H."/>
            <person name="Tritt A."/>
            <person name="Yoshinaga Y."/>
            <person name="Zwiers L.-H."/>
            <person name="Turgeon B."/>
            <person name="Goodwin S."/>
            <person name="Spatafora J."/>
            <person name="Crous P."/>
            <person name="Grigoriev I."/>
        </authorList>
    </citation>
    <scope>NUCLEOTIDE SEQUENCE</scope>
    <source>
        <strain evidence="7">CBS 379.55</strain>
    </source>
</reference>
<dbReference type="InterPro" id="IPR001104">
    <property type="entry name" value="3-oxo-5_a-steroid_4-DH_C"/>
</dbReference>
<evidence type="ECO:0000256" key="3">
    <source>
        <dbReference type="ARBA" id="ARBA00022989"/>
    </source>
</evidence>
<comment type="catalytic activity">
    <reaction evidence="5">
        <text>a di-trans,poly-cis-dolichal + NADP(+) = a di-trans,poly-cis-polyprenal + NADPH + H(+)</text>
        <dbReference type="Rhea" id="RHEA:80727"/>
        <dbReference type="Rhea" id="RHEA-COMP:19536"/>
        <dbReference type="Rhea" id="RHEA-COMP:19537"/>
        <dbReference type="ChEBI" id="CHEBI:15378"/>
        <dbReference type="ChEBI" id="CHEBI:57783"/>
        <dbReference type="ChEBI" id="CHEBI:58349"/>
        <dbReference type="ChEBI" id="CHEBI:231623"/>
        <dbReference type="ChEBI" id="CHEBI:231637"/>
        <dbReference type="EC" id="1.3.1.94"/>
    </reaction>
    <physiologicalReaction direction="right-to-left" evidence="5">
        <dbReference type="Rhea" id="RHEA:80729"/>
    </physiologicalReaction>
</comment>
<dbReference type="EC" id="1.3.1.94" evidence="5"/>
<evidence type="ECO:0000259" key="6">
    <source>
        <dbReference type="Pfam" id="PF02544"/>
    </source>
</evidence>
<evidence type="ECO:0000256" key="5">
    <source>
        <dbReference type="RuleBase" id="RU367081"/>
    </source>
</evidence>
<dbReference type="GeneID" id="54553503"/>
<keyword evidence="5" id="KW-0521">NADP</keyword>
<name>A0A6A6JG52_WESOR</name>
<dbReference type="Pfam" id="PF02544">
    <property type="entry name" value="Steroid_dh"/>
    <property type="match status" value="1"/>
</dbReference>
<dbReference type="GO" id="GO:0102389">
    <property type="term" value="F:polyprenol reductase activity"/>
    <property type="evidence" value="ECO:0007669"/>
    <property type="project" value="UniProtKB-UniRule"/>
</dbReference>
<feature type="transmembrane region" description="Helical" evidence="5">
    <location>
        <begin position="256"/>
        <end position="282"/>
    </location>
</feature>
<dbReference type="EMBL" id="ML986499">
    <property type="protein sequence ID" value="KAF2274958.1"/>
    <property type="molecule type" value="Genomic_DNA"/>
</dbReference>
<comment type="subcellular location">
    <subcellularLocation>
        <location evidence="1">Endomembrane system</location>
        <topology evidence="1">Multi-pass membrane protein</topology>
    </subcellularLocation>
    <subcellularLocation>
        <location evidence="5">Endoplasmic reticulum membrane</location>
    </subcellularLocation>
</comment>
<comment type="function">
    <text evidence="5">Plays a key role in early steps of protein N-linked glycosylation by being involved in the conversion of polyprenol into dolichol. Acts as a polyprenal reductase that mediates the reduction of polyprenal into dolichal in a NADP-dependent mechanism. Dolichols are required for the synthesis of dolichol-linked monosaccharides and the oligosaccharide precursor used for N-glycosylation.</text>
</comment>
<keyword evidence="5" id="KW-0560">Oxidoreductase</keyword>
<protein>
    <recommendedName>
        <fullName evidence="5">Polyprenal reductase</fullName>
        <ecNumber evidence="5">1.3.1.94</ecNumber>
    </recommendedName>
</protein>
<dbReference type="UniPathway" id="UPA00378"/>
<accession>A0A6A6JG52</accession>
<comment type="pathway">
    <text evidence="5">Protein modification; protein glycosylation.</text>
</comment>
<dbReference type="PROSITE" id="PS50244">
    <property type="entry name" value="S5A_REDUCTASE"/>
    <property type="match status" value="1"/>
</dbReference>
<dbReference type="GO" id="GO:0006488">
    <property type="term" value="P:dolichol-linked oligosaccharide biosynthetic process"/>
    <property type="evidence" value="ECO:0007669"/>
    <property type="project" value="UniProtKB-UniRule"/>
</dbReference>
<dbReference type="AlphaFoldDB" id="A0A6A6JG52"/>
<keyword evidence="4 5" id="KW-0472">Membrane</keyword>
<keyword evidence="2 5" id="KW-0812">Transmembrane</keyword>
<gene>
    <name evidence="7" type="ORF">EI97DRAFT_451198</name>
</gene>
<evidence type="ECO:0000313" key="7">
    <source>
        <dbReference type="EMBL" id="KAF2274958.1"/>
    </source>
</evidence>
<dbReference type="RefSeq" id="XP_033652497.1">
    <property type="nucleotide sequence ID" value="XM_033800328.1"/>
</dbReference>
<keyword evidence="5" id="KW-0256">Endoplasmic reticulum</keyword>
<sequence length="302" mass="33903">MPSSLPDSVRWLLEPVILLRAFYLAAAALVTSQPPSPILAIQLLHPLRNRFLVYGSREAISASSSGPQAATEKRSSTVDQLLDSLASLRVPHGYFTHFYLVSCLSTVAWGSTIGLSNMCQGVQLAWLLMMLQGIRRLLESYAYMSSSKSTMWIGHWVLGVLFYLTVNVAIWIEDVPDSEGSQKPSFRVMLVAPAILISQALQHSYHAYLYRLRTSHSTYQLPCHPLFPSLLCPHYTCEILIYLLMAFLAVPTPKQVNWTLLCATALVAVNLGVTASGTKVWYEQRFGADKVRSRRRMIPWLW</sequence>
<dbReference type="GO" id="GO:0016095">
    <property type="term" value="P:polyprenol catabolic process"/>
    <property type="evidence" value="ECO:0007669"/>
    <property type="project" value="UniProtKB-UniRule"/>
</dbReference>
<feature type="domain" description="3-oxo-5-alpha-steroid 4-dehydrogenase C-terminal" evidence="6">
    <location>
        <begin position="153"/>
        <end position="302"/>
    </location>
</feature>
<keyword evidence="3 5" id="KW-1133">Transmembrane helix</keyword>